<dbReference type="Pfam" id="PF13692">
    <property type="entry name" value="Glyco_trans_1_4"/>
    <property type="match status" value="1"/>
</dbReference>
<dbReference type="EMBL" id="FOTK01000001">
    <property type="protein sequence ID" value="SFL15369.1"/>
    <property type="molecule type" value="Genomic_DNA"/>
</dbReference>
<sequence>MKLLIASDAWHPQVNGVVRSLEQMVRRAPEHGFETALLTVADFRSLPLPGYTEIRLALAGRDRVAARWAKERPSHVHIATEGPIGFAARRHCLANGLPFTTSYHTRFPEYLAARLPVPEAWSYAYLRRFHGAARGTMVSTASLQAELEAKGFTHLMRWTRGVDTERFRPAAPGELPPVELAGLPRPLFLYVGRLAVEKNIAAFLTLDLPGTKIVVGDGPDRARLQALAPKAHFLGTRTGAALSAVYAACDAFVFPSLTDTFGIVLLEAMACGLPIAAFPVPGPNDVLSGTRVGMLDQDLRAAALAALRLSRAECRQEALRRGWDVSADQFFGNIIEAHGGERGTRNAA</sequence>
<gene>
    <name evidence="2" type="ORF">SAMN05192568_1001225</name>
</gene>
<name>A0A1I4FCW0_9HYPH</name>
<dbReference type="STRING" id="582667.SAMN05192568_1001225"/>
<feature type="domain" description="Glycosyltransferase subfamily 4-like N-terminal" evidence="1">
    <location>
        <begin position="14"/>
        <end position="166"/>
    </location>
</feature>
<evidence type="ECO:0000313" key="2">
    <source>
        <dbReference type="EMBL" id="SFL15369.1"/>
    </source>
</evidence>
<evidence type="ECO:0000259" key="1">
    <source>
        <dbReference type="Pfam" id="PF13439"/>
    </source>
</evidence>
<dbReference type="GO" id="GO:0016757">
    <property type="term" value="F:glycosyltransferase activity"/>
    <property type="evidence" value="ECO:0007669"/>
    <property type="project" value="TreeGrafter"/>
</dbReference>
<proteinExistence type="predicted"/>
<dbReference type="SUPFAM" id="SSF53756">
    <property type="entry name" value="UDP-Glycosyltransferase/glycogen phosphorylase"/>
    <property type="match status" value="1"/>
</dbReference>
<dbReference type="InterPro" id="IPR050194">
    <property type="entry name" value="Glycosyltransferase_grp1"/>
</dbReference>
<keyword evidence="3" id="KW-1185">Reference proteome</keyword>
<protein>
    <submittedName>
        <fullName evidence="2">Glycosyltransferase involved in cell wall bisynthesis</fullName>
    </submittedName>
</protein>
<dbReference type="RefSeq" id="WP_092036350.1">
    <property type="nucleotide sequence ID" value="NZ_FOTK01000001.1"/>
</dbReference>
<dbReference type="CDD" id="cd03814">
    <property type="entry name" value="GT4-like"/>
    <property type="match status" value="1"/>
</dbReference>
<dbReference type="Proteomes" id="UP000199048">
    <property type="component" value="Unassembled WGS sequence"/>
</dbReference>
<reference evidence="3" key="1">
    <citation type="submission" date="2016-10" db="EMBL/GenBank/DDBJ databases">
        <authorList>
            <person name="Varghese N."/>
            <person name="Submissions S."/>
        </authorList>
    </citation>
    <scope>NUCLEOTIDE SEQUENCE [LARGE SCALE GENOMIC DNA]</scope>
    <source>
        <strain evidence="3">BL36</strain>
    </source>
</reference>
<evidence type="ECO:0000313" key="3">
    <source>
        <dbReference type="Proteomes" id="UP000199048"/>
    </source>
</evidence>
<dbReference type="Gene3D" id="3.40.50.2000">
    <property type="entry name" value="Glycogen Phosphorylase B"/>
    <property type="match status" value="2"/>
</dbReference>
<organism evidence="2 3">
    <name type="scientific">Methylobacterium pseudosasicola</name>
    <dbReference type="NCBI Taxonomy" id="582667"/>
    <lineage>
        <taxon>Bacteria</taxon>
        <taxon>Pseudomonadati</taxon>
        <taxon>Pseudomonadota</taxon>
        <taxon>Alphaproteobacteria</taxon>
        <taxon>Hyphomicrobiales</taxon>
        <taxon>Methylobacteriaceae</taxon>
        <taxon>Methylobacterium</taxon>
    </lineage>
</organism>
<dbReference type="PANTHER" id="PTHR45947:SF3">
    <property type="entry name" value="SULFOQUINOVOSYL TRANSFERASE SQD2"/>
    <property type="match status" value="1"/>
</dbReference>
<keyword evidence="2" id="KW-0808">Transferase</keyword>
<dbReference type="PANTHER" id="PTHR45947">
    <property type="entry name" value="SULFOQUINOVOSYL TRANSFERASE SQD2"/>
    <property type="match status" value="1"/>
</dbReference>
<dbReference type="Pfam" id="PF13439">
    <property type="entry name" value="Glyco_transf_4"/>
    <property type="match status" value="1"/>
</dbReference>
<dbReference type="OrthoDB" id="9802525at2"/>
<dbReference type="AlphaFoldDB" id="A0A1I4FCW0"/>
<accession>A0A1I4FCW0</accession>
<dbReference type="InterPro" id="IPR028098">
    <property type="entry name" value="Glyco_trans_4-like_N"/>
</dbReference>